<dbReference type="SUPFAM" id="SSF81321">
    <property type="entry name" value="Family A G protein-coupled receptor-like"/>
    <property type="match status" value="1"/>
</dbReference>
<evidence type="ECO:0000256" key="5">
    <source>
        <dbReference type="SAM" id="MobiDB-lite"/>
    </source>
</evidence>
<dbReference type="CDD" id="cd00637">
    <property type="entry name" value="7tm_classA_rhodopsin-like"/>
    <property type="match status" value="1"/>
</dbReference>
<name>A0A9W8YKX2_9PEZI</name>
<evidence type="ECO:0008006" key="9">
    <source>
        <dbReference type="Google" id="ProtNLM"/>
    </source>
</evidence>
<feature type="compositionally biased region" description="Polar residues" evidence="5">
    <location>
        <begin position="299"/>
        <end position="308"/>
    </location>
</feature>
<sequence>MAGPFESISPLPPDVRKSLIAMTSVGLTSLVMAGLLFCHITYKLVSWKIRDIKNQKGQLEQRGQSNTKRNSIDLNMGLAEDHYYQAKGHKPSDSRETVFPSAQRESSSQETAKNPRTDAGPQFSLSIHREKPPNPLLLLIYNLLLSDIVLSASYASDAVWLRMDGIIAPSLTCTVQGWIVSCGCLTTSGFLFAIAIFSYLGIIRGYKATSRDVLIACSIVWILSLFLSSLGPMYFRDDTYYGRETTWCWISEKRRLWRLTVYVMGFLCLIGTQFIYGYIFYRLWREGRSSRFMPRRQGSESASVSRVTSGRDGGTDSTALRPSGHHPAFLIYPCIYTLTGTPLILGSLIPVLERNARFMGAAGSLLAVTGLLDTVLWSSIILFSKNEDLANTGLDQFSFMRTPEGRTLGNIVFVQGGDQGNERRVRRQSWHSRKEKGWWRLGDRASISQSPSREWGPESDDGNRGIQMEVVTSVVVEGEGSTSHSRNFSRGHRGMSLESSI</sequence>
<keyword evidence="4 6" id="KW-0472">Membrane</keyword>
<feature type="transmembrane region" description="Helical" evidence="6">
    <location>
        <begin position="175"/>
        <end position="201"/>
    </location>
</feature>
<dbReference type="OrthoDB" id="100006at2759"/>
<evidence type="ECO:0000256" key="6">
    <source>
        <dbReference type="SAM" id="Phobius"/>
    </source>
</evidence>
<dbReference type="GO" id="GO:0007189">
    <property type="term" value="P:adenylate cyclase-activating G protein-coupled receptor signaling pathway"/>
    <property type="evidence" value="ECO:0007669"/>
    <property type="project" value="TreeGrafter"/>
</dbReference>
<dbReference type="PANTHER" id="PTHR23112">
    <property type="entry name" value="G PROTEIN-COUPLED RECEPTOR 157-RELATED"/>
    <property type="match status" value="1"/>
</dbReference>
<dbReference type="Proteomes" id="UP001140453">
    <property type="component" value="Unassembled WGS sequence"/>
</dbReference>
<feature type="transmembrane region" description="Helical" evidence="6">
    <location>
        <begin position="358"/>
        <end position="383"/>
    </location>
</feature>
<evidence type="ECO:0000256" key="2">
    <source>
        <dbReference type="ARBA" id="ARBA00022692"/>
    </source>
</evidence>
<gene>
    <name evidence="7" type="ORF">N0V93_009471</name>
</gene>
<feature type="transmembrane region" description="Helical" evidence="6">
    <location>
        <begin position="259"/>
        <end position="281"/>
    </location>
</feature>
<feature type="compositionally biased region" description="Polar residues" evidence="5">
    <location>
        <begin position="103"/>
        <end position="114"/>
    </location>
</feature>
<proteinExistence type="predicted"/>
<evidence type="ECO:0000256" key="1">
    <source>
        <dbReference type="ARBA" id="ARBA00004141"/>
    </source>
</evidence>
<dbReference type="AlphaFoldDB" id="A0A9W8YKX2"/>
<evidence type="ECO:0000313" key="7">
    <source>
        <dbReference type="EMBL" id="KAJ4386573.1"/>
    </source>
</evidence>
<dbReference type="GO" id="GO:0004930">
    <property type="term" value="F:G protein-coupled receptor activity"/>
    <property type="evidence" value="ECO:0007669"/>
    <property type="project" value="InterPro"/>
</dbReference>
<feature type="transmembrane region" description="Helical" evidence="6">
    <location>
        <begin position="20"/>
        <end position="42"/>
    </location>
</feature>
<feature type="region of interest" description="Disordered" evidence="5">
    <location>
        <begin position="477"/>
        <end position="501"/>
    </location>
</feature>
<evidence type="ECO:0000256" key="3">
    <source>
        <dbReference type="ARBA" id="ARBA00022989"/>
    </source>
</evidence>
<evidence type="ECO:0000256" key="4">
    <source>
        <dbReference type="ARBA" id="ARBA00023136"/>
    </source>
</evidence>
<protein>
    <recommendedName>
        <fullName evidence="9">Integral membrane protein</fullName>
    </recommendedName>
</protein>
<keyword evidence="2 6" id="KW-0812">Transmembrane</keyword>
<dbReference type="GO" id="GO:0005886">
    <property type="term" value="C:plasma membrane"/>
    <property type="evidence" value="ECO:0007669"/>
    <property type="project" value="TreeGrafter"/>
</dbReference>
<feature type="transmembrane region" description="Helical" evidence="6">
    <location>
        <begin position="329"/>
        <end position="352"/>
    </location>
</feature>
<accession>A0A9W8YKX2</accession>
<keyword evidence="8" id="KW-1185">Reference proteome</keyword>
<feature type="compositionally biased region" description="Basic and acidic residues" evidence="5">
    <location>
        <begin position="87"/>
        <end position="96"/>
    </location>
</feature>
<dbReference type="InterPro" id="IPR000276">
    <property type="entry name" value="GPCR_Rhodpsn"/>
</dbReference>
<dbReference type="Pfam" id="PF00001">
    <property type="entry name" value="7tm_1"/>
    <property type="match status" value="1"/>
</dbReference>
<feature type="region of interest" description="Disordered" evidence="5">
    <location>
        <begin position="295"/>
        <end position="320"/>
    </location>
</feature>
<keyword evidence="3 6" id="KW-1133">Transmembrane helix</keyword>
<organism evidence="7 8">
    <name type="scientific">Gnomoniopsis smithogilvyi</name>
    <dbReference type="NCBI Taxonomy" id="1191159"/>
    <lineage>
        <taxon>Eukaryota</taxon>
        <taxon>Fungi</taxon>
        <taxon>Dikarya</taxon>
        <taxon>Ascomycota</taxon>
        <taxon>Pezizomycotina</taxon>
        <taxon>Sordariomycetes</taxon>
        <taxon>Sordariomycetidae</taxon>
        <taxon>Diaporthales</taxon>
        <taxon>Gnomoniaceae</taxon>
        <taxon>Gnomoniopsis</taxon>
    </lineage>
</organism>
<comment type="caution">
    <text evidence="7">The sequence shown here is derived from an EMBL/GenBank/DDBJ whole genome shotgun (WGS) entry which is preliminary data.</text>
</comment>
<comment type="subcellular location">
    <subcellularLocation>
        <location evidence="1">Membrane</location>
        <topology evidence="1">Multi-pass membrane protein</topology>
    </subcellularLocation>
</comment>
<feature type="transmembrane region" description="Helical" evidence="6">
    <location>
        <begin position="213"/>
        <end position="235"/>
    </location>
</feature>
<dbReference type="EMBL" id="JAPEVB010000006">
    <property type="protein sequence ID" value="KAJ4386573.1"/>
    <property type="molecule type" value="Genomic_DNA"/>
</dbReference>
<evidence type="ECO:0000313" key="8">
    <source>
        <dbReference type="Proteomes" id="UP001140453"/>
    </source>
</evidence>
<dbReference type="Gene3D" id="1.20.1070.10">
    <property type="entry name" value="Rhodopsin 7-helix transmembrane proteins"/>
    <property type="match status" value="1"/>
</dbReference>
<dbReference type="PANTHER" id="PTHR23112:SF37">
    <property type="entry name" value="G PROTEIN-COUPLED RECEPTOR GPR1"/>
    <property type="match status" value="1"/>
</dbReference>
<feature type="transmembrane region" description="Helical" evidence="6">
    <location>
        <begin position="136"/>
        <end position="155"/>
    </location>
</feature>
<feature type="region of interest" description="Disordered" evidence="5">
    <location>
        <begin position="87"/>
        <end position="123"/>
    </location>
</feature>
<reference evidence="7" key="1">
    <citation type="submission" date="2022-10" db="EMBL/GenBank/DDBJ databases">
        <title>Tapping the CABI collections for fungal endophytes: first genome assemblies for Collariella, Neodidymelliopsis, Ascochyta clinopodiicola, Didymella pomorum, Didymosphaeria variabile, Neocosmospora piperis and Neocucurbitaria cava.</title>
        <authorList>
            <person name="Hill R."/>
        </authorList>
    </citation>
    <scope>NUCLEOTIDE SEQUENCE</scope>
    <source>
        <strain evidence="7">IMI 355082</strain>
    </source>
</reference>